<organism evidence="2 3">
    <name type="scientific">Plenodomus tracheiphilus IPT5</name>
    <dbReference type="NCBI Taxonomy" id="1408161"/>
    <lineage>
        <taxon>Eukaryota</taxon>
        <taxon>Fungi</taxon>
        <taxon>Dikarya</taxon>
        <taxon>Ascomycota</taxon>
        <taxon>Pezizomycotina</taxon>
        <taxon>Dothideomycetes</taxon>
        <taxon>Pleosporomycetidae</taxon>
        <taxon>Pleosporales</taxon>
        <taxon>Pleosporineae</taxon>
        <taxon>Leptosphaeriaceae</taxon>
        <taxon>Plenodomus</taxon>
    </lineage>
</organism>
<sequence length="267" mass="30319">MSSYYPHSPSTSQKSRTTTSSHPCHPSTTTPSTPHLPSLTSLTPQGLPSDEYRTLRKRQDKHRLESHFAHNTPKGNLPNANLTTPHHHHPHQTAYQKANLPPSARLHISKLQNATRAALGPNFSFTHESYEVCRRNEESISQRAVEERRRGKSGNGRGGEPIPQRYIDEFNKMWAEDEDASDAEQARADRMVDARWRVHELPRGAGVVGGCARERREVRVDSAISVRERSEVSFEYEEERPELVSRFSTDSLVAEVKGRRGVFGRRR</sequence>
<protein>
    <submittedName>
        <fullName evidence="2">Uncharacterized protein</fullName>
    </submittedName>
</protein>
<evidence type="ECO:0000256" key="1">
    <source>
        <dbReference type="SAM" id="MobiDB-lite"/>
    </source>
</evidence>
<gene>
    <name evidence="2" type="ORF">T440DRAFT_540091</name>
</gene>
<feature type="compositionally biased region" description="Low complexity" evidence="1">
    <location>
        <begin position="8"/>
        <end position="44"/>
    </location>
</feature>
<evidence type="ECO:0000313" key="3">
    <source>
        <dbReference type="Proteomes" id="UP000799423"/>
    </source>
</evidence>
<name>A0A6A7AYG4_9PLEO</name>
<feature type="compositionally biased region" description="Basic and acidic residues" evidence="1">
    <location>
        <begin position="135"/>
        <end position="149"/>
    </location>
</feature>
<evidence type="ECO:0000313" key="2">
    <source>
        <dbReference type="EMBL" id="KAF2847198.1"/>
    </source>
</evidence>
<dbReference type="OrthoDB" id="3756612at2759"/>
<accession>A0A6A7AYG4</accession>
<reference evidence="2" key="1">
    <citation type="submission" date="2020-01" db="EMBL/GenBank/DDBJ databases">
        <authorList>
            <consortium name="DOE Joint Genome Institute"/>
            <person name="Haridas S."/>
            <person name="Albert R."/>
            <person name="Binder M."/>
            <person name="Bloem J."/>
            <person name="Labutti K."/>
            <person name="Salamov A."/>
            <person name="Andreopoulos B."/>
            <person name="Baker S.E."/>
            <person name="Barry K."/>
            <person name="Bills G."/>
            <person name="Bluhm B.H."/>
            <person name="Cannon C."/>
            <person name="Castanera R."/>
            <person name="Culley D.E."/>
            <person name="Daum C."/>
            <person name="Ezra D."/>
            <person name="Gonzalez J.B."/>
            <person name="Henrissat B."/>
            <person name="Kuo A."/>
            <person name="Liang C."/>
            <person name="Lipzen A."/>
            <person name="Lutzoni F."/>
            <person name="Magnuson J."/>
            <person name="Mondo S."/>
            <person name="Nolan M."/>
            <person name="Ohm R."/>
            <person name="Pangilinan J."/>
            <person name="Park H.-J."/>
            <person name="Ramirez L."/>
            <person name="Alfaro M."/>
            <person name="Sun H."/>
            <person name="Tritt A."/>
            <person name="Yoshinaga Y."/>
            <person name="Zwiers L.-H."/>
            <person name="Turgeon B.G."/>
            <person name="Goodwin S.B."/>
            <person name="Spatafora J.W."/>
            <person name="Crous P.W."/>
            <person name="Grigoriev I.V."/>
        </authorList>
    </citation>
    <scope>NUCLEOTIDE SEQUENCE</scope>
    <source>
        <strain evidence="2">IPT5</strain>
    </source>
</reference>
<proteinExistence type="predicted"/>
<keyword evidence="3" id="KW-1185">Reference proteome</keyword>
<feature type="region of interest" description="Disordered" evidence="1">
    <location>
        <begin position="135"/>
        <end position="164"/>
    </location>
</feature>
<dbReference type="AlphaFoldDB" id="A0A6A7AYG4"/>
<feature type="region of interest" description="Disordered" evidence="1">
    <location>
        <begin position="1"/>
        <end position="97"/>
    </location>
</feature>
<dbReference type="Proteomes" id="UP000799423">
    <property type="component" value="Unassembled WGS sequence"/>
</dbReference>
<dbReference type="EMBL" id="MU006328">
    <property type="protein sequence ID" value="KAF2847198.1"/>
    <property type="molecule type" value="Genomic_DNA"/>
</dbReference>